<evidence type="ECO:0000313" key="5">
    <source>
        <dbReference type="Proteomes" id="UP000244892"/>
    </source>
</evidence>
<dbReference type="OrthoDB" id="8674919at2"/>
<dbReference type="EMBL" id="CP029210">
    <property type="protein sequence ID" value="AWI53785.1"/>
    <property type="molecule type" value="Genomic_DNA"/>
</dbReference>
<protein>
    <recommendedName>
        <fullName evidence="3">YNCE-like beta-propeller domain-containing protein</fullName>
    </recommendedName>
</protein>
<dbReference type="SUPFAM" id="SSF50974">
    <property type="entry name" value="Nitrous oxide reductase, N-terminal domain"/>
    <property type="match status" value="1"/>
</dbReference>
<feature type="domain" description="YNCE-like beta-propeller" evidence="3">
    <location>
        <begin position="39"/>
        <end position="349"/>
    </location>
</feature>
<dbReference type="InterPro" id="IPR051200">
    <property type="entry name" value="Host-pathogen_enzymatic-act"/>
</dbReference>
<keyword evidence="5" id="KW-1185">Reference proteome</keyword>
<evidence type="ECO:0000256" key="2">
    <source>
        <dbReference type="SAM" id="SignalP"/>
    </source>
</evidence>
<feature type="signal peptide" evidence="2">
    <location>
        <begin position="1"/>
        <end position="21"/>
    </location>
</feature>
<evidence type="ECO:0000259" key="3">
    <source>
        <dbReference type="Pfam" id="PF21783"/>
    </source>
</evidence>
<dbReference type="KEGG" id="aon:DEH84_10350"/>
<dbReference type="PANTHER" id="PTHR47197:SF3">
    <property type="entry name" value="DIHYDRO-HEME D1 DEHYDROGENASE"/>
    <property type="match status" value="1"/>
</dbReference>
<reference evidence="4 5" key="1">
    <citation type="submission" date="2018-05" db="EMBL/GenBank/DDBJ databases">
        <title>complete genome sequence of Aquabacterium olei NBRC 110486.</title>
        <authorList>
            <person name="Tang B."/>
            <person name="Chang J."/>
            <person name="Zhang L."/>
            <person name="Yang H."/>
        </authorList>
    </citation>
    <scope>NUCLEOTIDE SEQUENCE [LARGE SCALE GENOMIC DNA]</scope>
    <source>
        <strain evidence="4 5">NBRC 110486</strain>
    </source>
</reference>
<gene>
    <name evidence="4" type="ORF">DEH84_10350</name>
</gene>
<dbReference type="Pfam" id="PF21783">
    <property type="entry name" value="YNCE"/>
    <property type="match status" value="1"/>
</dbReference>
<evidence type="ECO:0000313" key="4">
    <source>
        <dbReference type="EMBL" id="AWI53785.1"/>
    </source>
</evidence>
<keyword evidence="1 2" id="KW-0732">Signal</keyword>
<evidence type="ECO:0000256" key="1">
    <source>
        <dbReference type="ARBA" id="ARBA00022729"/>
    </source>
</evidence>
<dbReference type="PANTHER" id="PTHR47197">
    <property type="entry name" value="PROTEIN NIRF"/>
    <property type="match status" value="1"/>
</dbReference>
<dbReference type="Proteomes" id="UP000244892">
    <property type="component" value="Chromosome"/>
</dbReference>
<name>A0A2U8FRU5_9BURK</name>
<sequence length="350" mass="37869">MTPFFRAAGRRAVLFCSIALAASTLGMASAAPAAGPTPAKPRQPAPIFALNSLDATISVIDPVTFTEVQRIPTGKEPHHLYLSPDEKSLLVANALSNSLTLIDPRTAAVQRVLEGIADPYQIRFSPDMKWFVTAANRLDHVDIYRAVFKPGGGLALTLAKRIPTARTPSHIAIDSRSTVAYVTMQDSDELIAIDLATQAPRWKIAVGKMPADVYIAPGDRLLMIGLTGDSFVEVYDVAGPRPVLRKRIRTGAGAHAFRAWGDGRHVLVSNRVANTISKIDMQTMSVAADYPAPGGPDCMDVLADGRTILVTSRWARKVTFIDTVEKKVVRQVPVGRSPHGVWTLDHAPRQ</sequence>
<dbReference type="InterPro" id="IPR011045">
    <property type="entry name" value="N2O_reductase_N"/>
</dbReference>
<organism evidence="4 5">
    <name type="scientific">Aquabacterium olei</name>
    <dbReference type="NCBI Taxonomy" id="1296669"/>
    <lineage>
        <taxon>Bacteria</taxon>
        <taxon>Pseudomonadati</taxon>
        <taxon>Pseudomonadota</taxon>
        <taxon>Betaproteobacteria</taxon>
        <taxon>Burkholderiales</taxon>
        <taxon>Aquabacterium</taxon>
    </lineage>
</organism>
<proteinExistence type="predicted"/>
<accession>A0A2U8FRU5</accession>
<dbReference type="InterPro" id="IPR048433">
    <property type="entry name" value="YNCE-like_beta-prop"/>
</dbReference>
<feature type="chain" id="PRO_5016112180" description="YNCE-like beta-propeller domain-containing protein" evidence="2">
    <location>
        <begin position="22"/>
        <end position="350"/>
    </location>
</feature>
<dbReference type="AlphaFoldDB" id="A0A2U8FRU5"/>
<dbReference type="InterPro" id="IPR015943">
    <property type="entry name" value="WD40/YVTN_repeat-like_dom_sf"/>
</dbReference>
<dbReference type="Gene3D" id="2.130.10.10">
    <property type="entry name" value="YVTN repeat-like/Quinoprotein amine dehydrogenase"/>
    <property type="match status" value="3"/>
</dbReference>